<evidence type="ECO:0000256" key="6">
    <source>
        <dbReference type="ARBA" id="ARBA00023136"/>
    </source>
</evidence>
<proteinExistence type="inferred from homology"/>
<evidence type="ECO:0000259" key="11">
    <source>
        <dbReference type="PROSITE" id="PS50262"/>
    </source>
</evidence>
<evidence type="ECO:0000256" key="10">
    <source>
        <dbReference type="SAM" id="Phobius"/>
    </source>
</evidence>
<evidence type="ECO:0000256" key="1">
    <source>
        <dbReference type="ARBA" id="ARBA00004141"/>
    </source>
</evidence>
<dbReference type="Pfam" id="PF00001">
    <property type="entry name" value="7tm_1"/>
    <property type="match status" value="4"/>
</dbReference>
<dbReference type="PANTHER" id="PTHR45695:SF26">
    <property type="entry name" value="NEUROPEPTIDE CCHAMIDE-1 RECEPTOR"/>
    <property type="match status" value="1"/>
</dbReference>
<feature type="transmembrane region" description="Helical" evidence="10">
    <location>
        <begin position="721"/>
        <end position="745"/>
    </location>
</feature>
<accession>A0A8J2RUL8</accession>
<feature type="domain" description="G-protein coupled receptors family 1 profile" evidence="11">
    <location>
        <begin position="464"/>
        <end position="782"/>
    </location>
</feature>
<evidence type="ECO:0000256" key="8">
    <source>
        <dbReference type="ARBA" id="ARBA00023224"/>
    </source>
</evidence>
<dbReference type="PROSITE" id="PS50262">
    <property type="entry name" value="G_PROTEIN_RECEP_F1_2"/>
    <property type="match status" value="2"/>
</dbReference>
<evidence type="ECO:0000256" key="3">
    <source>
        <dbReference type="ARBA" id="ARBA00022692"/>
    </source>
</evidence>
<keyword evidence="5 9" id="KW-0297">G-protein coupled receptor</keyword>
<dbReference type="OrthoDB" id="10049706at2759"/>
<feature type="transmembrane region" description="Helical" evidence="10">
    <location>
        <begin position="64"/>
        <end position="88"/>
    </location>
</feature>
<feature type="transmembrane region" description="Helical" evidence="10">
    <location>
        <begin position="231"/>
        <end position="252"/>
    </location>
</feature>
<sequence>MDVNESAGLNASSDDSTQVQQRFNVEQYVVPVVFGLIFLLGVIGNGSVMFIICRYKSMRNLANIFVFNLALGDLFILLFAVPFTSTIYTFDKWPFGEFVCKASEFAKDTSVSVSVFTLTALSFDRYRLIVKPVQSYVAGPKMKQFIIIALVVIWLTSLGLALPAAIFSRLLDVKRRTFSNSSTDVVINDTSDVHSGSNQTQQNETFVIMFRYCYPFPGKFDIMSVHSRSVILGRFLIQYLIPLVIIGTFYTITARNLLRSTNNIDDQANAVTAASTSSANNILVALFLIGFLPMHVFMMWFHFDADSLKNYNPFWNSLKIVGFVFAYTNSCVNPVALHFISTNFRKHFDQLLFSCFWSAENRSADDETMTPRPEDRRRQHGRINPLNKLTRLASTGVFGAEQLTPPDKRTTSKILTVMLLLDGVTNVSTILCASKIDQKDSLSFMEPYIVSVFFGLIFVSGIVGNGSLMFIICRYKSMRNLPNIFVFNLALGDLFILLFSVPFTTSIYMFDSWPFGEFVCKASEFAKDTSVGVSVFTLMALSFDRYNIIVNPVQSYVAGPNSKQSNIVVSLVIIWLASLGLALPSASFSHILFVWANKTGEWTSSQSLIQPDIELLVNANDSNWTRVASFSEFHVCYPFPAEFGPIYAQIVILGRFFFHYFIPLVIIGTLYTITARHLVRSAEIIPGQATLTTVSFNLRVSSPADYPQNNVNNTQEARRKVAIMVQCFVGLFAVCFLPIHVYSLWFHFDPKSKTRYNQYWNAFRIFGFVLAYMNSCINPIALYFISTNFRKHFNRLLLCGFGNGNSISSGGRSVLRSRSECHPDNNYPLCELVRN</sequence>
<evidence type="ECO:0000256" key="2">
    <source>
        <dbReference type="ARBA" id="ARBA00010663"/>
    </source>
</evidence>
<comment type="similarity">
    <text evidence="2 9">Belongs to the G-protein coupled receptor 1 family.</text>
</comment>
<keyword evidence="6 10" id="KW-0472">Membrane</keyword>
<keyword evidence="4 10" id="KW-1133">Transmembrane helix</keyword>
<keyword evidence="3 9" id="KW-0812">Transmembrane</keyword>
<dbReference type="PRINTS" id="PR00237">
    <property type="entry name" value="GPCRRHODOPSN"/>
</dbReference>
<evidence type="ECO:0000313" key="12">
    <source>
        <dbReference type="EMBL" id="CAH0105171.1"/>
    </source>
</evidence>
<feature type="transmembrane region" description="Helical" evidence="10">
    <location>
        <begin position="646"/>
        <end position="671"/>
    </location>
</feature>
<evidence type="ECO:0000313" key="13">
    <source>
        <dbReference type="Proteomes" id="UP000789390"/>
    </source>
</evidence>
<dbReference type="AlphaFoldDB" id="A0A8J2RUL8"/>
<dbReference type="InterPro" id="IPR017452">
    <property type="entry name" value="GPCR_Rhodpsn_7TM"/>
</dbReference>
<gene>
    <name evidence="12" type="ORF">DGAL_LOCUS8185</name>
</gene>
<dbReference type="GO" id="GO:0005886">
    <property type="term" value="C:plasma membrane"/>
    <property type="evidence" value="ECO:0007669"/>
    <property type="project" value="TreeGrafter"/>
</dbReference>
<dbReference type="InterPro" id="IPR000276">
    <property type="entry name" value="GPCR_Rhodpsn"/>
</dbReference>
<dbReference type="SUPFAM" id="SSF81321">
    <property type="entry name" value="Family A G protein-coupled receptor-like"/>
    <property type="match status" value="2"/>
</dbReference>
<evidence type="ECO:0000256" key="7">
    <source>
        <dbReference type="ARBA" id="ARBA00023170"/>
    </source>
</evidence>
<dbReference type="PANTHER" id="PTHR45695">
    <property type="entry name" value="LEUCOKININ RECEPTOR-RELATED"/>
    <property type="match status" value="1"/>
</dbReference>
<keyword evidence="7 9" id="KW-0675">Receptor</keyword>
<evidence type="ECO:0000256" key="5">
    <source>
        <dbReference type="ARBA" id="ARBA00023040"/>
    </source>
</evidence>
<comment type="subcellular location">
    <subcellularLocation>
        <location evidence="1">Membrane</location>
        <topology evidence="1">Multi-pass membrane protein</topology>
    </subcellularLocation>
</comment>
<name>A0A8J2RUL8_9CRUS</name>
<protein>
    <recommendedName>
        <fullName evidence="11">G-protein coupled receptors family 1 profile domain-containing protein</fullName>
    </recommendedName>
</protein>
<feature type="transmembrane region" description="Helical" evidence="10">
    <location>
        <begin position="765"/>
        <end position="785"/>
    </location>
</feature>
<feature type="transmembrane region" description="Helical" evidence="10">
    <location>
        <begin position="448"/>
        <end position="473"/>
    </location>
</feature>
<feature type="domain" description="G-protein coupled receptors family 1 profile" evidence="11">
    <location>
        <begin position="44"/>
        <end position="337"/>
    </location>
</feature>
<dbReference type="PROSITE" id="PS00237">
    <property type="entry name" value="G_PROTEIN_RECEP_F1_1"/>
    <property type="match status" value="2"/>
</dbReference>
<reference evidence="12" key="1">
    <citation type="submission" date="2021-11" db="EMBL/GenBank/DDBJ databases">
        <authorList>
            <person name="Schell T."/>
        </authorList>
    </citation>
    <scope>NUCLEOTIDE SEQUENCE</scope>
    <source>
        <strain evidence="12">M5</strain>
    </source>
</reference>
<dbReference type="Proteomes" id="UP000789390">
    <property type="component" value="Unassembled WGS sequence"/>
</dbReference>
<keyword evidence="8 9" id="KW-0807">Transducer</keyword>
<dbReference type="InterPro" id="IPR000611">
    <property type="entry name" value="NPY_rcpt"/>
</dbReference>
<dbReference type="PRINTS" id="PR01012">
    <property type="entry name" value="NRPEPTIDEYR"/>
</dbReference>
<dbReference type="EMBL" id="CAKKLH010000171">
    <property type="protein sequence ID" value="CAH0105171.1"/>
    <property type="molecule type" value="Genomic_DNA"/>
</dbReference>
<feature type="transmembrane region" description="Helical" evidence="10">
    <location>
        <begin position="282"/>
        <end position="301"/>
    </location>
</feature>
<feature type="transmembrane region" description="Helical" evidence="10">
    <location>
        <begin position="28"/>
        <end position="52"/>
    </location>
</feature>
<organism evidence="12 13">
    <name type="scientific">Daphnia galeata</name>
    <dbReference type="NCBI Taxonomy" id="27404"/>
    <lineage>
        <taxon>Eukaryota</taxon>
        <taxon>Metazoa</taxon>
        <taxon>Ecdysozoa</taxon>
        <taxon>Arthropoda</taxon>
        <taxon>Crustacea</taxon>
        <taxon>Branchiopoda</taxon>
        <taxon>Diplostraca</taxon>
        <taxon>Cladocera</taxon>
        <taxon>Anomopoda</taxon>
        <taxon>Daphniidae</taxon>
        <taxon>Daphnia</taxon>
    </lineage>
</organism>
<dbReference type="Gene3D" id="1.20.1070.10">
    <property type="entry name" value="Rhodopsin 7-helix transmembrane proteins"/>
    <property type="match status" value="2"/>
</dbReference>
<evidence type="ECO:0000256" key="4">
    <source>
        <dbReference type="ARBA" id="ARBA00022989"/>
    </source>
</evidence>
<evidence type="ECO:0000256" key="9">
    <source>
        <dbReference type="RuleBase" id="RU000688"/>
    </source>
</evidence>
<feature type="transmembrane region" description="Helical" evidence="10">
    <location>
        <begin position="485"/>
        <end position="509"/>
    </location>
</feature>
<feature type="transmembrane region" description="Helical" evidence="10">
    <location>
        <begin position="529"/>
        <end position="546"/>
    </location>
</feature>
<feature type="transmembrane region" description="Helical" evidence="10">
    <location>
        <begin position="567"/>
        <end position="595"/>
    </location>
</feature>
<comment type="caution">
    <text evidence="12">The sequence shown here is derived from an EMBL/GenBank/DDBJ whole genome shotgun (WGS) entry which is preliminary data.</text>
</comment>
<feature type="transmembrane region" description="Helical" evidence="10">
    <location>
        <begin position="145"/>
        <end position="167"/>
    </location>
</feature>
<dbReference type="GO" id="GO:0004983">
    <property type="term" value="F:neuropeptide Y receptor activity"/>
    <property type="evidence" value="ECO:0007669"/>
    <property type="project" value="InterPro"/>
</dbReference>
<keyword evidence="13" id="KW-1185">Reference proteome</keyword>